<evidence type="ECO:0000313" key="2">
    <source>
        <dbReference type="Proteomes" id="UP001612415"/>
    </source>
</evidence>
<organism evidence="1 2">
    <name type="scientific">Streptomyces cellulosae</name>
    <dbReference type="NCBI Taxonomy" id="1968"/>
    <lineage>
        <taxon>Bacteria</taxon>
        <taxon>Bacillati</taxon>
        <taxon>Actinomycetota</taxon>
        <taxon>Actinomycetes</taxon>
        <taxon>Kitasatosporales</taxon>
        <taxon>Streptomycetaceae</taxon>
        <taxon>Streptomyces</taxon>
    </lineage>
</organism>
<reference evidence="1 2" key="1">
    <citation type="submission" date="2024-10" db="EMBL/GenBank/DDBJ databases">
        <title>The Natural Products Discovery Center: Release of the First 8490 Sequenced Strains for Exploring Actinobacteria Biosynthetic Diversity.</title>
        <authorList>
            <person name="Kalkreuter E."/>
            <person name="Kautsar S.A."/>
            <person name="Yang D."/>
            <person name="Bader C.D."/>
            <person name="Teijaro C.N."/>
            <person name="Fluegel L."/>
            <person name="Davis C.M."/>
            <person name="Simpson J.R."/>
            <person name="Lauterbach L."/>
            <person name="Steele A.D."/>
            <person name="Gui C."/>
            <person name="Meng S."/>
            <person name="Li G."/>
            <person name="Viehrig K."/>
            <person name="Ye F."/>
            <person name="Su P."/>
            <person name="Kiefer A.F."/>
            <person name="Nichols A."/>
            <person name="Cepeda A.J."/>
            <person name="Yan W."/>
            <person name="Fan B."/>
            <person name="Jiang Y."/>
            <person name="Adhikari A."/>
            <person name="Zheng C.-J."/>
            <person name="Schuster L."/>
            <person name="Cowan T.M."/>
            <person name="Smanski M.J."/>
            <person name="Chevrette M.G."/>
            <person name="De Carvalho L.P.S."/>
            <person name="Shen B."/>
        </authorList>
    </citation>
    <scope>NUCLEOTIDE SEQUENCE [LARGE SCALE GENOMIC DNA]</scope>
    <source>
        <strain evidence="1 2">NPDC051599</strain>
    </source>
</reference>
<name>A0ABW7YGK3_STRCE</name>
<proteinExistence type="predicted"/>
<dbReference type="EMBL" id="JBITDC010000030">
    <property type="protein sequence ID" value="MFI5681531.1"/>
    <property type="molecule type" value="Genomic_DNA"/>
</dbReference>
<dbReference type="RefSeq" id="WP_398662274.1">
    <property type="nucleotide sequence ID" value="NZ_JBITDC010000030.1"/>
</dbReference>
<keyword evidence="2" id="KW-1185">Reference proteome</keyword>
<comment type="caution">
    <text evidence="1">The sequence shown here is derived from an EMBL/GenBank/DDBJ whole genome shotgun (WGS) entry which is preliminary data.</text>
</comment>
<gene>
    <name evidence="1" type="ORF">ACIA8P_44210</name>
</gene>
<evidence type="ECO:0008006" key="3">
    <source>
        <dbReference type="Google" id="ProtNLM"/>
    </source>
</evidence>
<dbReference type="Proteomes" id="UP001612415">
    <property type="component" value="Unassembled WGS sequence"/>
</dbReference>
<evidence type="ECO:0000313" key="1">
    <source>
        <dbReference type="EMBL" id="MFI5681531.1"/>
    </source>
</evidence>
<sequence length="110" mass="11927">MAGLMTGSRKPPPNWVSHSCWTVSNPCGAAPGVVESSKKAPRESSASGTALFIAYLHAWLQRRLVARIFRPDTAVVHVHAVLTFLSFGGKNKRRAVPGEARTNDGKFVQQ</sequence>
<accession>A0ABW7YGK3</accession>
<protein>
    <recommendedName>
        <fullName evidence="3">Transposase DDE domain-containing protein</fullName>
    </recommendedName>
</protein>